<sequence length="152" mass="17465">MLVMADVSEAKELLALQHSAFAALYETYHDQFDPAIESLEDFCSRFSRPNCRYYKIVKEKRTVGLIRTTVAENANEGWIGLIGLAPSARKKGYASKAMLDLERLYPSVKRWVLCTILQEKELVAFYEKLGYKPINVEPEQAGMDMAYMEKWL</sequence>
<keyword evidence="2" id="KW-0808">Transferase</keyword>
<evidence type="ECO:0000259" key="1">
    <source>
        <dbReference type="PROSITE" id="PS51186"/>
    </source>
</evidence>
<dbReference type="OrthoDB" id="9786032at2"/>
<dbReference type="EMBL" id="UHFN01000007">
    <property type="protein sequence ID" value="SUN60116.1"/>
    <property type="molecule type" value="Genomic_DNA"/>
</dbReference>
<feature type="domain" description="N-acetyltransferase" evidence="1">
    <location>
        <begin position="11"/>
        <end position="152"/>
    </location>
</feature>
<dbReference type="InterPro" id="IPR016181">
    <property type="entry name" value="Acyl_CoA_acyltransferase"/>
</dbReference>
<keyword evidence="3" id="KW-1185">Reference proteome</keyword>
<dbReference type="Proteomes" id="UP000254924">
    <property type="component" value="Unassembled WGS sequence"/>
</dbReference>
<gene>
    <name evidence="2" type="ORF">NCTC12224_00717</name>
</gene>
<dbReference type="SUPFAM" id="SSF55729">
    <property type="entry name" value="Acyl-CoA N-acyltransferases (Nat)"/>
    <property type="match status" value="1"/>
</dbReference>
<evidence type="ECO:0000313" key="2">
    <source>
        <dbReference type="EMBL" id="SUN60116.1"/>
    </source>
</evidence>
<name>A0A380K4X5_9STRE</name>
<dbReference type="GO" id="GO:0016747">
    <property type="term" value="F:acyltransferase activity, transferring groups other than amino-acyl groups"/>
    <property type="evidence" value="ECO:0007669"/>
    <property type="project" value="InterPro"/>
</dbReference>
<dbReference type="Pfam" id="PF00583">
    <property type="entry name" value="Acetyltransf_1"/>
    <property type="match status" value="1"/>
</dbReference>
<organism evidence="2 3">
    <name type="scientific">Streptococcus hyointestinalis</name>
    <dbReference type="NCBI Taxonomy" id="1337"/>
    <lineage>
        <taxon>Bacteria</taxon>
        <taxon>Bacillati</taxon>
        <taxon>Bacillota</taxon>
        <taxon>Bacilli</taxon>
        <taxon>Lactobacillales</taxon>
        <taxon>Streptococcaceae</taxon>
        <taxon>Streptococcus</taxon>
    </lineage>
</organism>
<dbReference type="InterPro" id="IPR000182">
    <property type="entry name" value="GNAT_dom"/>
</dbReference>
<dbReference type="PROSITE" id="PS51186">
    <property type="entry name" value="GNAT"/>
    <property type="match status" value="1"/>
</dbReference>
<accession>A0A380K4X5</accession>
<reference evidence="2 3" key="1">
    <citation type="submission" date="2018-06" db="EMBL/GenBank/DDBJ databases">
        <authorList>
            <consortium name="Pathogen Informatics"/>
            <person name="Doyle S."/>
        </authorList>
    </citation>
    <scope>NUCLEOTIDE SEQUENCE [LARGE SCALE GENOMIC DNA]</scope>
    <source>
        <strain evidence="2 3">NCTC12224</strain>
    </source>
</reference>
<dbReference type="Gene3D" id="3.40.630.30">
    <property type="match status" value="1"/>
</dbReference>
<evidence type="ECO:0000313" key="3">
    <source>
        <dbReference type="Proteomes" id="UP000254924"/>
    </source>
</evidence>
<proteinExistence type="predicted"/>
<dbReference type="AlphaFoldDB" id="A0A380K4X5"/>
<protein>
    <submittedName>
        <fullName evidence="2">Histone acetyltransferase HPA2-like acetyltransferase</fullName>
    </submittedName>
</protein>